<protein>
    <submittedName>
        <fullName evidence="4">RfaE bifunctional protein, domain I</fullName>
    </submittedName>
</protein>
<dbReference type="Pfam" id="PF00294">
    <property type="entry name" value="PfkB"/>
    <property type="match status" value="1"/>
</dbReference>
<dbReference type="InterPro" id="IPR002173">
    <property type="entry name" value="Carboh/pur_kinase_PfkB_CS"/>
</dbReference>
<reference evidence="4 5" key="1">
    <citation type="submission" date="2017-02" db="EMBL/GenBank/DDBJ databases">
        <authorList>
            <person name="Peterson S.W."/>
        </authorList>
    </citation>
    <scope>NUCLEOTIDE SEQUENCE [LARGE SCALE GENOMIC DNA]</scope>
    <source>
        <strain evidence="4 5">DSM 18034</strain>
    </source>
</reference>
<gene>
    <name evidence="4" type="ORF">SAMN02745702_02890</name>
</gene>
<name>A0A1T4X305_9BACT</name>
<dbReference type="GO" id="GO:0005829">
    <property type="term" value="C:cytosol"/>
    <property type="evidence" value="ECO:0007669"/>
    <property type="project" value="TreeGrafter"/>
</dbReference>
<evidence type="ECO:0000313" key="5">
    <source>
        <dbReference type="Proteomes" id="UP000189733"/>
    </source>
</evidence>
<dbReference type="GO" id="GO:0033786">
    <property type="term" value="F:heptose-1-phosphate adenylyltransferase activity"/>
    <property type="evidence" value="ECO:0007669"/>
    <property type="project" value="TreeGrafter"/>
</dbReference>
<dbReference type="InterPro" id="IPR011611">
    <property type="entry name" value="PfkB_dom"/>
</dbReference>
<keyword evidence="5" id="KW-1185">Reference proteome</keyword>
<dbReference type="Gene3D" id="3.40.1190.20">
    <property type="match status" value="1"/>
</dbReference>
<dbReference type="OrthoDB" id="9802794at2"/>
<dbReference type="EMBL" id="FUYA01000015">
    <property type="protein sequence ID" value="SKA83455.1"/>
    <property type="molecule type" value="Genomic_DNA"/>
</dbReference>
<sequence>MNTCSTLYANDLVHALDKMIGKKVLIVGDLVLDHYVVGGVDRISPEAPVPVVAVDSERLVLGGAGNVARNIKTLGGEPVIISVCGNDQDGHTLQNLLASDGIESHLICDSSRPTTKKTRIIAQNQQVVRVDWENPDEISSAILSQVMEFLRVEADSSPVIILSDYGKGLITEHFMAELERCLSALDQRPKVLVDPKVRNFHLYRNVDILTPNTKEAGEGAGFPATTAQADILRAGRTIFERLSNKNLLITLGAGGMALFEGQDCVRRIPTAAKKVFDVTGAGDTVIATLGLALASGMELLTACALANYAAGIVVGEIGTAAVSHERLKLALAAYQDLPVERWA</sequence>
<dbReference type="STRING" id="1121442.SAMN02745702_02890"/>
<dbReference type="Proteomes" id="UP000189733">
    <property type="component" value="Unassembled WGS sequence"/>
</dbReference>
<dbReference type="GO" id="GO:0033785">
    <property type="term" value="F:heptose 7-phosphate kinase activity"/>
    <property type="evidence" value="ECO:0007669"/>
    <property type="project" value="TreeGrafter"/>
</dbReference>
<dbReference type="GO" id="GO:0016773">
    <property type="term" value="F:phosphotransferase activity, alcohol group as acceptor"/>
    <property type="evidence" value="ECO:0007669"/>
    <property type="project" value="InterPro"/>
</dbReference>
<evidence type="ECO:0000256" key="2">
    <source>
        <dbReference type="ARBA" id="ARBA00022777"/>
    </source>
</evidence>
<dbReference type="FunFam" id="3.40.1190.20:FF:000002">
    <property type="entry name" value="Bifunctional protein HldE"/>
    <property type="match status" value="1"/>
</dbReference>
<dbReference type="InterPro" id="IPR011913">
    <property type="entry name" value="RfaE_dom_I"/>
</dbReference>
<dbReference type="PROSITE" id="PS00583">
    <property type="entry name" value="PFKB_KINASES_1"/>
    <property type="match status" value="1"/>
</dbReference>
<organism evidence="4 5">
    <name type="scientific">Desulfobaculum bizertense DSM 18034</name>
    <dbReference type="NCBI Taxonomy" id="1121442"/>
    <lineage>
        <taxon>Bacteria</taxon>
        <taxon>Pseudomonadati</taxon>
        <taxon>Thermodesulfobacteriota</taxon>
        <taxon>Desulfovibrionia</taxon>
        <taxon>Desulfovibrionales</taxon>
        <taxon>Desulfovibrionaceae</taxon>
        <taxon>Desulfobaculum</taxon>
    </lineage>
</organism>
<dbReference type="NCBIfam" id="TIGR02198">
    <property type="entry name" value="rfaE_dom_I"/>
    <property type="match status" value="1"/>
</dbReference>
<dbReference type="PANTHER" id="PTHR46969:SF1">
    <property type="entry name" value="BIFUNCTIONAL PROTEIN HLDE"/>
    <property type="match status" value="1"/>
</dbReference>
<evidence type="ECO:0000256" key="1">
    <source>
        <dbReference type="ARBA" id="ARBA00022679"/>
    </source>
</evidence>
<dbReference type="InterPro" id="IPR029056">
    <property type="entry name" value="Ribokinase-like"/>
</dbReference>
<dbReference type="RefSeq" id="WP_078686154.1">
    <property type="nucleotide sequence ID" value="NZ_FUYA01000015.1"/>
</dbReference>
<evidence type="ECO:0000259" key="3">
    <source>
        <dbReference type="Pfam" id="PF00294"/>
    </source>
</evidence>
<dbReference type="AlphaFoldDB" id="A0A1T4X305"/>
<dbReference type="SUPFAM" id="SSF53613">
    <property type="entry name" value="Ribokinase-like"/>
    <property type="match status" value="1"/>
</dbReference>
<keyword evidence="1" id="KW-0808">Transferase</keyword>
<accession>A0A1T4X305</accession>
<dbReference type="PANTHER" id="PTHR46969">
    <property type="entry name" value="BIFUNCTIONAL PROTEIN HLDE"/>
    <property type="match status" value="1"/>
</dbReference>
<dbReference type="CDD" id="cd01172">
    <property type="entry name" value="RfaE_like"/>
    <property type="match status" value="1"/>
</dbReference>
<evidence type="ECO:0000313" key="4">
    <source>
        <dbReference type="EMBL" id="SKA83455.1"/>
    </source>
</evidence>
<keyword evidence="2" id="KW-0418">Kinase</keyword>
<proteinExistence type="predicted"/>
<feature type="domain" description="Carbohydrate kinase PfkB" evidence="3">
    <location>
        <begin position="23"/>
        <end position="322"/>
    </location>
</feature>